<gene>
    <name evidence="1" type="ORF">Glove_568g1</name>
</gene>
<reference evidence="1 2" key="1">
    <citation type="submission" date="2018-08" db="EMBL/GenBank/DDBJ databases">
        <title>Genome and evolution of the arbuscular mycorrhizal fungus Diversispora epigaea (formerly Glomus versiforme) and its bacterial endosymbionts.</title>
        <authorList>
            <person name="Sun X."/>
            <person name="Fei Z."/>
            <person name="Harrison M."/>
        </authorList>
    </citation>
    <scope>NUCLEOTIDE SEQUENCE [LARGE SCALE GENOMIC DNA]</scope>
    <source>
        <strain evidence="1 2">IT104</strain>
    </source>
</reference>
<comment type="caution">
    <text evidence="1">The sequence shown here is derived from an EMBL/GenBank/DDBJ whole genome shotgun (WGS) entry which is preliminary data.</text>
</comment>
<evidence type="ECO:0000313" key="1">
    <source>
        <dbReference type="EMBL" id="RHZ47746.1"/>
    </source>
</evidence>
<protein>
    <submittedName>
        <fullName evidence="1">Uncharacterized protein</fullName>
    </submittedName>
</protein>
<keyword evidence="2" id="KW-1185">Reference proteome</keyword>
<dbReference type="AlphaFoldDB" id="A0A397GEB5"/>
<sequence length="101" mass="11847">MITQVRKEQAELLAGIIKLEQNSMVLEKDKKHRKFQTKCIQITKEILSEEPIIEARCLLSKIANHIRGARESTSASVWYDEKPEIVIPQRIQKIKEFINRF</sequence>
<dbReference type="Proteomes" id="UP000266861">
    <property type="component" value="Unassembled WGS sequence"/>
</dbReference>
<proteinExistence type="predicted"/>
<name>A0A397GEB5_9GLOM</name>
<evidence type="ECO:0000313" key="2">
    <source>
        <dbReference type="Proteomes" id="UP000266861"/>
    </source>
</evidence>
<accession>A0A397GEB5</accession>
<organism evidence="1 2">
    <name type="scientific">Diversispora epigaea</name>
    <dbReference type="NCBI Taxonomy" id="1348612"/>
    <lineage>
        <taxon>Eukaryota</taxon>
        <taxon>Fungi</taxon>
        <taxon>Fungi incertae sedis</taxon>
        <taxon>Mucoromycota</taxon>
        <taxon>Glomeromycotina</taxon>
        <taxon>Glomeromycetes</taxon>
        <taxon>Diversisporales</taxon>
        <taxon>Diversisporaceae</taxon>
        <taxon>Diversispora</taxon>
    </lineage>
</organism>
<dbReference type="EMBL" id="PQFF01000482">
    <property type="protein sequence ID" value="RHZ47746.1"/>
    <property type="molecule type" value="Genomic_DNA"/>
</dbReference>